<organism evidence="2 3">
    <name type="scientific">Portunus trituberculatus</name>
    <name type="common">Swimming crab</name>
    <name type="synonym">Neptunus trituberculatus</name>
    <dbReference type="NCBI Taxonomy" id="210409"/>
    <lineage>
        <taxon>Eukaryota</taxon>
        <taxon>Metazoa</taxon>
        <taxon>Ecdysozoa</taxon>
        <taxon>Arthropoda</taxon>
        <taxon>Crustacea</taxon>
        <taxon>Multicrustacea</taxon>
        <taxon>Malacostraca</taxon>
        <taxon>Eumalacostraca</taxon>
        <taxon>Eucarida</taxon>
        <taxon>Decapoda</taxon>
        <taxon>Pleocyemata</taxon>
        <taxon>Brachyura</taxon>
        <taxon>Eubrachyura</taxon>
        <taxon>Portunoidea</taxon>
        <taxon>Portunidae</taxon>
        <taxon>Portuninae</taxon>
        <taxon>Portunus</taxon>
    </lineage>
</organism>
<evidence type="ECO:0000256" key="1">
    <source>
        <dbReference type="SAM" id="MobiDB-lite"/>
    </source>
</evidence>
<dbReference type="AlphaFoldDB" id="A0A5B7D6E3"/>
<feature type="region of interest" description="Disordered" evidence="1">
    <location>
        <begin position="1"/>
        <end position="26"/>
    </location>
</feature>
<dbReference type="Proteomes" id="UP000324222">
    <property type="component" value="Unassembled WGS sequence"/>
</dbReference>
<sequence>MDGLSSPESEEYPGINGHSETSRPSSNYTNRVWYTVFTGHLLVTQPAFPITERAQSLYTDLRLGLRPHHTQLSTHLDSEATTPLSYIPYLFSTTH</sequence>
<comment type="caution">
    <text evidence="2">The sequence shown here is derived from an EMBL/GenBank/DDBJ whole genome shotgun (WGS) entry which is preliminary data.</text>
</comment>
<evidence type="ECO:0000313" key="2">
    <source>
        <dbReference type="EMBL" id="MPC16834.1"/>
    </source>
</evidence>
<name>A0A5B7D6E3_PORTR</name>
<evidence type="ECO:0000313" key="3">
    <source>
        <dbReference type="Proteomes" id="UP000324222"/>
    </source>
</evidence>
<proteinExistence type="predicted"/>
<accession>A0A5B7D6E3</accession>
<keyword evidence="3" id="KW-1185">Reference proteome</keyword>
<dbReference type="EMBL" id="VSRR010000541">
    <property type="protein sequence ID" value="MPC16834.1"/>
    <property type="molecule type" value="Genomic_DNA"/>
</dbReference>
<reference evidence="2 3" key="1">
    <citation type="submission" date="2019-05" db="EMBL/GenBank/DDBJ databases">
        <title>Another draft genome of Portunus trituberculatus and its Hox gene families provides insights of decapod evolution.</title>
        <authorList>
            <person name="Jeong J.-H."/>
            <person name="Song I."/>
            <person name="Kim S."/>
            <person name="Choi T."/>
            <person name="Kim D."/>
            <person name="Ryu S."/>
            <person name="Kim W."/>
        </authorList>
    </citation>
    <scope>NUCLEOTIDE SEQUENCE [LARGE SCALE GENOMIC DNA]</scope>
    <source>
        <tissue evidence="2">Muscle</tissue>
    </source>
</reference>
<gene>
    <name evidence="2" type="ORF">E2C01_009670</name>
</gene>
<protein>
    <submittedName>
        <fullName evidence="2">Uncharacterized protein</fullName>
    </submittedName>
</protein>